<organism evidence="3 4">
    <name type="scientific">Pediococcus damnosus</name>
    <dbReference type="NCBI Taxonomy" id="51663"/>
    <lineage>
        <taxon>Bacteria</taxon>
        <taxon>Bacillati</taxon>
        <taxon>Bacillota</taxon>
        <taxon>Bacilli</taxon>
        <taxon>Lactobacillales</taxon>
        <taxon>Lactobacillaceae</taxon>
        <taxon>Pediococcus</taxon>
    </lineage>
</organism>
<keyword evidence="4" id="KW-1185">Reference proteome</keyword>
<evidence type="ECO:0000256" key="1">
    <source>
        <dbReference type="ARBA" id="ARBA00022729"/>
    </source>
</evidence>
<dbReference type="GO" id="GO:0008745">
    <property type="term" value="F:N-acetylmuramoyl-L-alanine amidase activity"/>
    <property type="evidence" value="ECO:0007669"/>
    <property type="project" value="UniProtKB-EC"/>
</dbReference>
<accession>A0ABM6A3J7</accession>
<dbReference type="Pfam" id="PF13457">
    <property type="entry name" value="GW"/>
    <property type="match status" value="2"/>
</dbReference>
<dbReference type="EC" id="3.5.1.28" evidence="3"/>
<dbReference type="Proteomes" id="UP000076244">
    <property type="component" value="Chromosome"/>
</dbReference>
<dbReference type="EMBL" id="CP012288">
    <property type="protein sequence ID" value="AMV66914.1"/>
    <property type="molecule type" value="Genomic_DNA"/>
</dbReference>
<proteinExistence type="predicted"/>
<keyword evidence="3" id="KW-0326">Glycosidase</keyword>
<evidence type="ECO:0000259" key="2">
    <source>
        <dbReference type="PROSITE" id="PS51780"/>
    </source>
</evidence>
<feature type="domain" description="GW" evidence="2">
    <location>
        <begin position="212"/>
        <end position="292"/>
    </location>
</feature>
<protein>
    <submittedName>
        <fullName evidence="3">Bifunctional autolysin Atl</fullName>
        <ecNumber evidence="3">3.2.1.96</ecNumber>
        <ecNumber evidence="3">3.5.1.28</ecNumber>
    </submittedName>
</protein>
<dbReference type="RefSeq" id="WP_046871761.1">
    <property type="nucleotide sequence ID" value="NZ_BAAAXI010000004.1"/>
</dbReference>
<gene>
    <name evidence="3" type="ORF">ADU72_0973</name>
</gene>
<dbReference type="SUPFAM" id="SSF82057">
    <property type="entry name" value="Prokaryotic SH3-related domain"/>
    <property type="match status" value="2"/>
</dbReference>
<name>A0ABM6A3J7_9LACO</name>
<keyword evidence="1" id="KW-0732">Signal</keyword>
<dbReference type="PROSITE" id="PS51780">
    <property type="entry name" value="GW"/>
    <property type="match status" value="1"/>
</dbReference>
<dbReference type="EC" id="3.2.1.96" evidence="3"/>
<evidence type="ECO:0000313" key="3">
    <source>
        <dbReference type="EMBL" id="AMV66914.1"/>
    </source>
</evidence>
<reference evidence="3 4" key="1">
    <citation type="journal article" date="2016" name="PLoS ONE">
        <title>The Identification of Novel Diagnostic Marker Genes for the Detection of Beer Spoiling Pediococcus damnosus Strains Using the BlAst Diagnostic Gene findEr.</title>
        <authorList>
            <person name="Behr J."/>
            <person name="Geissler A.J."/>
            <person name="Schmid J."/>
            <person name="Zehe A."/>
            <person name="Vogel R.F."/>
        </authorList>
    </citation>
    <scope>NUCLEOTIDE SEQUENCE [LARGE SCALE GENOMIC DNA]</scope>
    <source>
        <strain evidence="3 4">TMW 2.1535</strain>
    </source>
</reference>
<keyword evidence="3" id="KW-0378">Hydrolase</keyword>
<dbReference type="Gene3D" id="2.30.30.170">
    <property type="match status" value="2"/>
</dbReference>
<evidence type="ECO:0000313" key="4">
    <source>
        <dbReference type="Proteomes" id="UP000076244"/>
    </source>
</evidence>
<dbReference type="InterPro" id="IPR038200">
    <property type="entry name" value="GW_dom_sf"/>
</dbReference>
<sequence>MMINSKSLKITGKKFILTSLAAISLMGVGVGITTAVLNAQPTEVSAATDLGYLIRDYTPSEGDYKHSVPLPMLDLKVGQTKTIKVPQIKGYTSNVKTVKITEYGPYSMLSNYFYYTKNKSTPKAPAKDPVSYKSQKSSMQVRLVPGHDFYNHVPGSKYNAKRTHYGKTYKGRTVTINMTAKRPGVKTPYYRCVVGGKTIGWIYGGALVNVAKYKTVKKTATVVSKPTNNFYNHVTSSIYATKLTHFGKTYRNRKVTINMQATRQGTKTPYYRCSVNGKSIGWIYGRALSNVR</sequence>
<dbReference type="InterPro" id="IPR025987">
    <property type="entry name" value="GW_dom"/>
</dbReference>
<dbReference type="GO" id="GO:0033925">
    <property type="term" value="F:mannosyl-glycoprotein endo-beta-N-acetylglucosaminidase activity"/>
    <property type="evidence" value="ECO:0007669"/>
    <property type="project" value="UniProtKB-EC"/>
</dbReference>